<reference evidence="12" key="1">
    <citation type="submission" date="2022-11" db="UniProtKB">
        <authorList>
            <consortium name="WormBaseParasite"/>
        </authorList>
    </citation>
    <scope>IDENTIFICATION</scope>
</reference>
<comment type="similarity">
    <text evidence="2">Belongs to the sphingomyelin synthase family.</text>
</comment>
<comment type="subcellular location">
    <subcellularLocation>
        <location evidence="1">Membrane</location>
        <topology evidence="1">Multi-pass membrane protein</topology>
    </subcellularLocation>
</comment>
<protein>
    <submittedName>
        <fullName evidence="12">Sphingomyelin synthase-like domain-containing protein</fullName>
    </submittedName>
</protein>
<evidence type="ECO:0000256" key="8">
    <source>
        <dbReference type="ARBA" id="ARBA00023136"/>
    </source>
</evidence>
<dbReference type="AlphaFoldDB" id="A0A915D7N3"/>
<feature type="transmembrane region" description="Helical" evidence="9">
    <location>
        <begin position="24"/>
        <end position="43"/>
    </location>
</feature>
<evidence type="ECO:0000256" key="6">
    <source>
        <dbReference type="ARBA" id="ARBA00022989"/>
    </source>
</evidence>
<organism evidence="11 12">
    <name type="scientific">Ditylenchus dipsaci</name>
    <dbReference type="NCBI Taxonomy" id="166011"/>
    <lineage>
        <taxon>Eukaryota</taxon>
        <taxon>Metazoa</taxon>
        <taxon>Ecdysozoa</taxon>
        <taxon>Nematoda</taxon>
        <taxon>Chromadorea</taxon>
        <taxon>Rhabditida</taxon>
        <taxon>Tylenchina</taxon>
        <taxon>Tylenchomorpha</taxon>
        <taxon>Sphaerularioidea</taxon>
        <taxon>Anguinidae</taxon>
        <taxon>Anguininae</taxon>
        <taxon>Ditylenchus</taxon>
    </lineage>
</organism>
<dbReference type="PANTHER" id="PTHR21290:SF25">
    <property type="entry name" value="SPHINGOMYELIN SYNTHASE-RELATED PROTEIN 1"/>
    <property type="match status" value="1"/>
</dbReference>
<evidence type="ECO:0000256" key="1">
    <source>
        <dbReference type="ARBA" id="ARBA00004141"/>
    </source>
</evidence>
<evidence type="ECO:0000256" key="2">
    <source>
        <dbReference type="ARBA" id="ARBA00005441"/>
    </source>
</evidence>
<dbReference type="GO" id="GO:0005886">
    <property type="term" value="C:plasma membrane"/>
    <property type="evidence" value="ECO:0007669"/>
    <property type="project" value="TreeGrafter"/>
</dbReference>
<sequence length="155" mass="17877">MFSGHTTTLTMLNHFITEYSPKHWVFLHIFSWTLNFFGIFFILAGHEHYSIDVFIAFYISSRLFLYYHTYAYNHSNLISVDPKIRFWFPIGWFFEAGGIGRVGNEYAVPWFYAKTEVCVESTIQGSNSSDKLTRTTKTSNTSVVKAGKGASKKEI</sequence>
<evidence type="ECO:0000256" key="3">
    <source>
        <dbReference type="ARBA" id="ARBA00022679"/>
    </source>
</evidence>
<dbReference type="GO" id="GO:0047493">
    <property type="term" value="F:ceramide cholinephosphotransferase activity"/>
    <property type="evidence" value="ECO:0007669"/>
    <property type="project" value="TreeGrafter"/>
</dbReference>
<dbReference type="GO" id="GO:0000139">
    <property type="term" value="C:Golgi membrane"/>
    <property type="evidence" value="ECO:0007669"/>
    <property type="project" value="TreeGrafter"/>
</dbReference>
<dbReference type="WBParaSite" id="jg1634">
    <property type="protein sequence ID" value="jg1634"/>
    <property type="gene ID" value="jg1634"/>
</dbReference>
<dbReference type="PANTHER" id="PTHR21290">
    <property type="entry name" value="SPHINGOMYELIN SYNTHETASE"/>
    <property type="match status" value="1"/>
</dbReference>
<keyword evidence="3" id="KW-0808">Transferase</keyword>
<feature type="transmembrane region" description="Helical" evidence="9">
    <location>
        <begin position="49"/>
        <end position="67"/>
    </location>
</feature>
<evidence type="ECO:0000256" key="9">
    <source>
        <dbReference type="SAM" id="Phobius"/>
    </source>
</evidence>
<evidence type="ECO:0000313" key="11">
    <source>
        <dbReference type="Proteomes" id="UP000887574"/>
    </source>
</evidence>
<keyword evidence="11" id="KW-1185">Reference proteome</keyword>
<keyword evidence="5" id="KW-0746">Sphingolipid metabolism</keyword>
<proteinExistence type="inferred from homology"/>
<keyword evidence="6 9" id="KW-1133">Transmembrane helix</keyword>
<evidence type="ECO:0000313" key="12">
    <source>
        <dbReference type="WBParaSite" id="jg1634"/>
    </source>
</evidence>
<dbReference type="InterPro" id="IPR045221">
    <property type="entry name" value="Sphingomyelin_synth-like"/>
</dbReference>
<dbReference type="GO" id="GO:0046513">
    <property type="term" value="P:ceramide biosynthetic process"/>
    <property type="evidence" value="ECO:0007669"/>
    <property type="project" value="TreeGrafter"/>
</dbReference>
<dbReference type="Pfam" id="PF14360">
    <property type="entry name" value="PAP2_C"/>
    <property type="match status" value="1"/>
</dbReference>
<dbReference type="GO" id="GO:0005789">
    <property type="term" value="C:endoplasmic reticulum membrane"/>
    <property type="evidence" value="ECO:0007669"/>
    <property type="project" value="TreeGrafter"/>
</dbReference>
<evidence type="ECO:0000256" key="7">
    <source>
        <dbReference type="ARBA" id="ARBA00023098"/>
    </source>
</evidence>
<accession>A0A915D7N3</accession>
<evidence type="ECO:0000259" key="10">
    <source>
        <dbReference type="Pfam" id="PF14360"/>
    </source>
</evidence>
<name>A0A915D7N3_9BILA</name>
<keyword evidence="7" id="KW-0443">Lipid metabolism</keyword>
<dbReference type="Proteomes" id="UP000887574">
    <property type="component" value="Unplaced"/>
</dbReference>
<keyword evidence="4 9" id="KW-0812">Transmembrane</keyword>
<dbReference type="GO" id="GO:0033188">
    <property type="term" value="F:sphingomyelin synthase activity"/>
    <property type="evidence" value="ECO:0007669"/>
    <property type="project" value="TreeGrafter"/>
</dbReference>
<evidence type="ECO:0000256" key="5">
    <source>
        <dbReference type="ARBA" id="ARBA00022919"/>
    </source>
</evidence>
<evidence type="ECO:0000256" key="4">
    <source>
        <dbReference type="ARBA" id="ARBA00022692"/>
    </source>
</evidence>
<feature type="domain" description="Sphingomyelin synthase-like" evidence="10">
    <location>
        <begin position="1"/>
        <end position="69"/>
    </location>
</feature>
<dbReference type="InterPro" id="IPR025749">
    <property type="entry name" value="Sphingomyelin_synth-like_dom"/>
</dbReference>
<keyword evidence="8 9" id="KW-0472">Membrane</keyword>